<keyword evidence="2" id="KW-0813">Transport</keyword>
<feature type="domain" description="ABC transporter" evidence="12">
    <location>
        <begin position="473"/>
        <end position="706"/>
    </location>
</feature>
<keyword evidence="7" id="KW-0788">Thiol protease</keyword>
<comment type="caution">
    <text evidence="15">The sequence shown here is derived from an EMBL/GenBank/DDBJ whole genome shotgun (WGS) entry which is preliminary data.</text>
</comment>
<dbReference type="GO" id="GO:0006508">
    <property type="term" value="P:proteolysis"/>
    <property type="evidence" value="ECO:0007669"/>
    <property type="project" value="InterPro"/>
</dbReference>
<dbReference type="AlphaFoldDB" id="A0A0A5FWA9"/>
<reference evidence="15 16" key="1">
    <citation type="submission" date="2013-08" db="EMBL/GenBank/DDBJ databases">
        <authorList>
            <person name="Huang J."/>
            <person name="Wang G."/>
        </authorList>
    </citation>
    <scope>NUCLEOTIDE SEQUENCE [LARGE SCALE GENOMIC DNA]</scope>
    <source>
        <strain evidence="15 16">JSM 072002</strain>
    </source>
</reference>
<dbReference type="eggNOG" id="COG2274">
    <property type="taxonomic scope" value="Bacteria"/>
</dbReference>
<dbReference type="SUPFAM" id="SSF90123">
    <property type="entry name" value="ABC transporter transmembrane region"/>
    <property type="match status" value="1"/>
</dbReference>
<dbReference type="FunFam" id="3.40.50.300:FF:000299">
    <property type="entry name" value="ABC transporter ATP-binding protein/permease"/>
    <property type="match status" value="1"/>
</dbReference>
<feature type="transmembrane region" description="Helical" evidence="11">
    <location>
        <begin position="297"/>
        <end position="315"/>
    </location>
</feature>
<dbReference type="GO" id="GO:0015421">
    <property type="term" value="F:ABC-type oligopeptide transporter activity"/>
    <property type="evidence" value="ECO:0007669"/>
    <property type="project" value="TreeGrafter"/>
</dbReference>
<evidence type="ECO:0000256" key="7">
    <source>
        <dbReference type="ARBA" id="ARBA00022807"/>
    </source>
</evidence>
<evidence type="ECO:0008006" key="17">
    <source>
        <dbReference type="Google" id="ProtNLM"/>
    </source>
</evidence>
<dbReference type="GO" id="GO:0005524">
    <property type="term" value="F:ATP binding"/>
    <property type="evidence" value="ECO:0007669"/>
    <property type="project" value="UniProtKB-KW"/>
</dbReference>
<feature type="transmembrane region" description="Helical" evidence="11">
    <location>
        <begin position="157"/>
        <end position="177"/>
    </location>
</feature>
<dbReference type="STRING" id="1385512.N784_11185"/>
<dbReference type="PROSITE" id="PS50893">
    <property type="entry name" value="ABC_TRANSPORTER_2"/>
    <property type="match status" value="1"/>
</dbReference>
<evidence type="ECO:0000256" key="6">
    <source>
        <dbReference type="ARBA" id="ARBA00022801"/>
    </source>
</evidence>
<dbReference type="GO" id="GO:0005886">
    <property type="term" value="C:plasma membrane"/>
    <property type="evidence" value="ECO:0007669"/>
    <property type="project" value="UniProtKB-SubCell"/>
</dbReference>
<dbReference type="Pfam" id="PF00005">
    <property type="entry name" value="ABC_tran"/>
    <property type="match status" value="1"/>
</dbReference>
<keyword evidence="10 11" id="KW-0472">Membrane</keyword>
<dbReference type="Pfam" id="PF03412">
    <property type="entry name" value="Peptidase_C39"/>
    <property type="match status" value="1"/>
</dbReference>
<keyword evidence="3" id="KW-1003">Cell membrane</keyword>
<dbReference type="PANTHER" id="PTHR43394:SF1">
    <property type="entry name" value="ATP-BINDING CASSETTE SUB-FAMILY B MEMBER 10, MITOCHONDRIAL"/>
    <property type="match status" value="1"/>
</dbReference>
<dbReference type="SUPFAM" id="SSF52540">
    <property type="entry name" value="P-loop containing nucleoside triphosphate hydrolases"/>
    <property type="match status" value="1"/>
</dbReference>
<evidence type="ECO:0000256" key="11">
    <source>
        <dbReference type="SAM" id="Phobius"/>
    </source>
</evidence>
<dbReference type="InterPro" id="IPR036640">
    <property type="entry name" value="ABC1_TM_sf"/>
</dbReference>
<keyword evidence="16" id="KW-1185">Reference proteome</keyword>
<dbReference type="GO" id="GO:0016887">
    <property type="term" value="F:ATP hydrolysis activity"/>
    <property type="evidence" value="ECO:0007669"/>
    <property type="project" value="InterPro"/>
</dbReference>
<organism evidence="15 16">
    <name type="scientific">Pontibacillus litoralis JSM 072002</name>
    <dbReference type="NCBI Taxonomy" id="1385512"/>
    <lineage>
        <taxon>Bacteria</taxon>
        <taxon>Bacillati</taxon>
        <taxon>Bacillota</taxon>
        <taxon>Bacilli</taxon>
        <taxon>Bacillales</taxon>
        <taxon>Bacillaceae</taxon>
        <taxon>Pontibacillus</taxon>
    </lineage>
</organism>
<dbReference type="Gene3D" id="1.20.1560.10">
    <property type="entry name" value="ABC transporter type 1, transmembrane domain"/>
    <property type="match status" value="1"/>
</dbReference>
<dbReference type="InterPro" id="IPR003439">
    <property type="entry name" value="ABC_transporter-like_ATP-bd"/>
</dbReference>
<evidence type="ECO:0000259" key="12">
    <source>
        <dbReference type="PROSITE" id="PS50893"/>
    </source>
</evidence>
<evidence type="ECO:0000256" key="2">
    <source>
        <dbReference type="ARBA" id="ARBA00022448"/>
    </source>
</evidence>
<keyword evidence="4 11" id="KW-0812">Transmembrane</keyword>
<comment type="subcellular location">
    <subcellularLocation>
        <location evidence="1">Cell membrane</location>
        <topology evidence="1">Multi-pass membrane protein</topology>
    </subcellularLocation>
</comment>
<evidence type="ECO:0000256" key="8">
    <source>
        <dbReference type="ARBA" id="ARBA00022840"/>
    </source>
</evidence>
<dbReference type="Proteomes" id="UP000030401">
    <property type="component" value="Unassembled WGS sequence"/>
</dbReference>
<keyword evidence="9 11" id="KW-1133">Transmembrane helix</keyword>
<keyword evidence="7" id="KW-0645">Protease</keyword>
<feature type="domain" description="ABC transmembrane type-1" evidence="13">
    <location>
        <begin position="159"/>
        <end position="440"/>
    </location>
</feature>
<accession>A0A0A5FWA9</accession>
<evidence type="ECO:0000313" key="15">
    <source>
        <dbReference type="EMBL" id="KGX85051.1"/>
    </source>
</evidence>
<dbReference type="OrthoDB" id="9762778at2"/>
<keyword evidence="6" id="KW-0378">Hydrolase</keyword>
<dbReference type="PROSITE" id="PS50929">
    <property type="entry name" value="ABC_TM1F"/>
    <property type="match status" value="1"/>
</dbReference>
<keyword evidence="8" id="KW-0067">ATP-binding</keyword>
<dbReference type="PROSITE" id="PS50990">
    <property type="entry name" value="PEPTIDASE_C39"/>
    <property type="match status" value="1"/>
</dbReference>
<evidence type="ECO:0000256" key="5">
    <source>
        <dbReference type="ARBA" id="ARBA00022741"/>
    </source>
</evidence>
<dbReference type="CDD" id="cd02425">
    <property type="entry name" value="Peptidase_C39F"/>
    <property type="match status" value="1"/>
</dbReference>
<feature type="transmembrane region" description="Helical" evidence="11">
    <location>
        <begin position="377"/>
        <end position="400"/>
    </location>
</feature>
<feature type="domain" description="Peptidase C39" evidence="14">
    <location>
        <begin position="10"/>
        <end position="129"/>
    </location>
</feature>
<dbReference type="InterPro" id="IPR039421">
    <property type="entry name" value="Type_1_exporter"/>
</dbReference>
<feature type="transmembrane region" description="Helical" evidence="11">
    <location>
        <begin position="273"/>
        <end position="291"/>
    </location>
</feature>
<evidence type="ECO:0000256" key="9">
    <source>
        <dbReference type="ARBA" id="ARBA00022989"/>
    </source>
</evidence>
<dbReference type="InterPro" id="IPR003593">
    <property type="entry name" value="AAA+_ATPase"/>
</dbReference>
<dbReference type="GO" id="GO:0008234">
    <property type="term" value="F:cysteine-type peptidase activity"/>
    <property type="evidence" value="ECO:0007669"/>
    <property type="project" value="UniProtKB-KW"/>
</dbReference>
<feature type="transmembrane region" description="Helical" evidence="11">
    <location>
        <begin position="197"/>
        <end position="215"/>
    </location>
</feature>
<evidence type="ECO:0000313" key="16">
    <source>
        <dbReference type="Proteomes" id="UP000030401"/>
    </source>
</evidence>
<dbReference type="Gene3D" id="3.90.70.10">
    <property type="entry name" value="Cysteine proteinases"/>
    <property type="match status" value="1"/>
</dbReference>
<gene>
    <name evidence="15" type="ORF">N784_11185</name>
</gene>
<dbReference type="Pfam" id="PF00664">
    <property type="entry name" value="ABC_membrane"/>
    <property type="match status" value="1"/>
</dbReference>
<dbReference type="InterPro" id="IPR017871">
    <property type="entry name" value="ABC_transporter-like_CS"/>
</dbReference>
<dbReference type="InterPro" id="IPR005074">
    <property type="entry name" value="Peptidase_C39"/>
</dbReference>
<protein>
    <recommendedName>
        <fullName evidence="17">Peptidase C39</fullName>
    </recommendedName>
</protein>
<sequence>MKKKIPFIEQMSQTECGLACVAMVSGYYQKHIPLFELRDRVGNGRDGNTLYDLYKVGQELGFESKCYKLPCENLNQVDYPVILYWDAKHFVVLEKVTKKNYIILDPAHGRKKLKVEEFREHYSGYVLSLTPNEDFVPQKEKSLWKPYLKILASRPKILFMMLAVNVILQAFVLITPIFTQKIIDNMLLDNNAQLLSLFLQGILITFVAYFVFNLLRNEVAIRMFKYLDYEMSWEYFSHLLKIPYSFFQVRQSGDLIYRFANLRSIRQILSNQIMKSLLDAVLLIIILGYMVYQSIYLASYLIGFTVLLYLFIFAFRPIMHEMNRDELTKDTKLYSYQTESIMGVLNIKIAGAENIVSKRWNSLYSDFASSFVKKERIFGFITSFSGGLTYFMPLAVIWIGAPKVLGGSLSLGELIAFQSIATFFISTSNSLIFQVETFYQLKVYLRRVRDVVDTPTEYDENKSYEKKELQGNITFKNVDFAYTKYAENVIRDINLEIKSGEKIAIVGASGSGKSTLANLLVGLHIPTGGDIFYDGVNLEDLDKSHTRNQMGIVNQEPFLFNQSIYDNIKTQNEHLKDEDIVRAAKIAQIHDEIMAIPMNYDTVISEQGQNFSGGQKQRIAIARALAPSPKILVLDEATNSLDSLNEKKIDDILSNMDCTRIVIAHRLSTIRNADKIIVLNNGVISAIGSHEELITLDGYYRSLFETNENLDLKGGESHEQRIKSVEEPIL</sequence>
<keyword evidence="5" id="KW-0547">Nucleotide-binding</keyword>
<dbReference type="EMBL" id="AVPG01000027">
    <property type="protein sequence ID" value="KGX85051.1"/>
    <property type="molecule type" value="Genomic_DNA"/>
</dbReference>
<feature type="transmembrane region" description="Helical" evidence="11">
    <location>
        <begin position="420"/>
        <end position="439"/>
    </location>
</feature>
<name>A0A0A5FWA9_9BACI</name>
<dbReference type="SMART" id="SM00382">
    <property type="entry name" value="AAA"/>
    <property type="match status" value="1"/>
</dbReference>
<proteinExistence type="predicted"/>
<evidence type="ECO:0000256" key="10">
    <source>
        <dbReference type="ARBA" id="ARBA00023136"/>
    </source>
</evidence>
<dbReference type="InterPro" id="IPR027417">
    <property type="entry name" value="P-loop_NTPase"/>
</dbReference>
<evidence type="ECO:0000256" key="1">
    <source>
        <dbReference type="ARBA" id="ARBA00004651"/>
    </source>
</evidence>
<dbReference type="CDD" id="cd18555">
    <property type="entry name" value="ABC_6TM_T1SS_like"/>
    <property type="match status" value="1"/>
</dbReference>
<evidence type="ECO:0000256" key="4">
    <source>
        <dbReference type="ARBA" id="ARBA00022692"/>
    </source>
</evidence>
<evidence type="ECO:0000259" key="13">
    <source>
        <dbReference type="PROSITE" id="PS50929"/>
    </source>
</evidence>
<dbReference type="InterPro" id="IPR033839">
    <property type="entry name" value="Lacticin_481_peptidase"/>
</dbReference>
<dbReference type="PROSITE" id="PS00211">
    <property type="entry name" value="ABC_TRANSPORTER_1"/>
    <property type="match status" value="1"/>
</dbReference>
<dbReference type="InterPro" id="IPR011527">
    <property type="entry name" value="ABC1_TM_dom"/>
</dbReference>
<dbReference type="PANTHER" id="PTHR43394">
    <property type="entry name" value="ATP-DEPENDENT PERMEASE MDL1, MITOCHONDRIAL"/>
    <property type="match status" value="1"/>
</dbReference>
<dbReference type="Gene3D" id="3.40.50.300">
    <property type="entry name" value="P-loop containing nucleotide triphosphate hydrolases"/>
    <property type="match status" value="1"/>
</dbReference>
<dbReference type="RefSeq" id="WP_052127334.1">
    <property type="nucleotide sequence ID" value="NZ_AVPG01000027.1"/>
</dbReference>
<evidence type="ECO:0000259" key="14">
    <source>
        <dbReference type="PROSITE" id="PS50990"/>
    </source>
</evidence>
<evidence type="ECO:0000256" key="3">
    <source>
        <dbReference type="ARBA" id="ARBA00022475"/>
    </source>
</evidence>